<feature type="transmembrane region" description="Helical" evidence="1">
    <location>
        <begin position="40"/>
        <end position="58"/>
    </location>
</feature>
<dbReference type="RefSeq" id="WP_278017051.1">
    <property type="nucleotide sequence ID" value="NZ_CP121106.1"/>
</dbReference>
<evidence type="ECO:0000313" key="3">
    <source>
        <dbReference type="Proteomes" id="UP001215827"/>
    </source>
</evidence>
<feature type="transmembrane region" description="Helical" evidence="1">
    <location>
        <begin position="108"/>
        <end position="125"/>
    </location>
</feature>
<keyword evidence="3" id="KW-1185">Reference proteome</keyword>
<dbReference type="EMBL" id="CP121106">
    <property type="protein sequence ID" value="WFL78361.1"/>
    <property type="molecule type" value="Genomic_DNA"/>
</dbReference>
<evidence type="ECO:0000313" key="2">
    <source>
        <dbReference type="EMBL" id="WFL78361.1"/>
    </source>
</evidence>
<proteinExistence type="predicted"/>
<keyword evidence="1" id="KW-0472">Membrane</keyword>
<sequence>MRIVKSALTYWALIFALGFVLGTVRVLWGAEALGERNFLLLEIPVMLAASWLAARWLIARFAIAQAGEALAIGLLAFLLLMAAEVTLASTLGEGAAQWIAGLLKPPGLYGFAAQLAFALMPWLAFHKTHRSRAADRAALP</sequence>
<accession>A0ABY8FYA8</accession>
<name>A0ABY8FYA8_9SPHN</name>
<keyword evidence="1" id="KW-0812">Transmembrane</keyword>
<feature type="transmembrane region" description="Helical" evidence="1">
    <location>
        <begin position="7"/>
        <end position="28"/>
    </location>
</feature>
<reference evidence="2 3" key="1">
    <citation type="submission" date="2023-03" db="EMBL/GenBank/DDBJ databases">
        <title>Altererythrobacter sp. CAU 1644 isolated from sand.</title>
        <authorList>
            <person name="Kim W."/>
        </authorList>
    </citation>
    <scope>NUCLEOTIDE SEQUENCE [LARGE SCALE GENOMIC DNA]</scope>
    <source>
        <strain evidence="2 3">CAU 1644</strain>
    </source>
</reference>
<keyword evidence="1" id="KW-1133">Transmembrane helix</keyword>
<evidence type="ECO:0000256" key="1">
    <source>
        <dbReference type="SAM" id="Phobius"/>
    </source>
</evidence>
<feature type="transmembrane region" description="Helical" evidence="1">
    <location>
        <begin position="70"/>
        <end position="88"/>
    </location>
</feature>
<protein>
    <submittedName>
        <fullName evidence="2">Uncharacterized protein</fullName>
    </submittedName>
</protein>
<organism evidence="2 3">
    <name type="scientific">Altererythrobacter arenosus</name>
    <dbReference type="NCBI Taxonomy" id="3032592"/>
    <lineage>
        <taxon>Bacteria</taxon>
        <taxon>Pseudomonadati</taxon>
        <taxon>Pseudomonadota</taxon>
        <taxon>Alphaproteobacteria</taxon>
        <taxon>Sphingomonadales</taxon>
        <taxon>Erythrobacteraceae</taxon>
        <taxon>Altererythrobacter</taxon>
    </lineage>
</organism>
<gene>
    <name evidence="2" type="ORF">P7228_04675</name>
</gene>
<dbReference type="Proteomes" id="UP001215827">
    <property type="component" value="Chromosome"/>
</dbReference>